<dbReference type="InterPro" id="IPR006652">
    <property type="entry name" value="Kelch_1"/>
</dbReference>
<dbReference type="InterPro" id="IPR057499">
    <property type="entry name" value="Kelch_FKB95"/>
</dbReference>
<proteinExistence type="predicted"/>
<reference evidence="3" key="2">
    <citation type="submission" date="2025-08" db="UniProtKB">
        <authorList>
            <consortium name="RefSeq"/>
        </authorList>
    </citation>
    <scope>IDENTIFICATION</scope>
    <source>
        <tissue evidence="3">Leaf</tissue>
    </source>
</reference>
<dbReference type="InterPro" id="IPR050354">
    <property type="entry name" value="F-box/kelch-repeat_ARATH"/>
</dbReference>
<accession>A0ABM0TC87</accession>
<feature type="domain" description="FKB95-like N-terminal Kelch" evidence="1">
    <location>
        <begin position="116"/>
        <end position="368"/>
    </location>
</feature>
<dbReference type="InterPro" id="IPR015915">
    <property type="entry name" value="Kelch-typ_b-propeller"/>
</dbReference>
<dbReference type="RefSeq" id="XP_010424050.1">
    <property type="nucleotide sequence ID" value="XM_010425748.1"/>
</dbReference>
<dbReference type="Gene3D" id="2.120.10.80">
    <property type="entry name" value="Kelch-type beta propeller"/>
    <property type="match status" value="1"/>
</dbReference>
<evidence type="ECO:0000313" key="2">
    <source>
        <dbReference type="Proteomes" id="UP000694864"/>
    </source>
</evidence>
<keyword evidence="2" id="KW-1185">Reference proteome</keyword>
<dbReference type="PANTHER" id="PTHR24414">
    <property type="entry name" value="F-BOX/KELCH-REPEAT PROTEIN SKIP4"/>
    <property type="match status" value="1"/>
</dbReference>
<dbReference type="InterPro" id="IPR036047">
    <property type="entry name" value="F-box-like_dom_sf"/>
</dbReference>
<gene>
    <name evidence="3" type="primary">LOC104709081</name>
</gene>
<evidence type="ECO:0000313" key="3">
    <source>
        <dbReference type="RefSeq" id="XP_010424050.1"/>
    </source>
</evidence>
<reference evidence="2" key="1">
    <citation type="journal article" date="2014" name="Nat. Commun.">
        <title>The emerging biofuel crop Camelina sativa retains a highly undifferentiated hexaploid genome structure.</title>
        <authorList>
            <person name="Kagale S."/>
            <person name="Koh C."/>
            <person name="Nixon J."/>
            <person name="Bollina V."/>
            <person name="Clarke W.E."/>
            <person name="Tuteja R."/>
            <person name="Spillane C."/>
            <person name="Robinson S.J."/>
            <person name="Links M.G."/>
            <person name="Clarke C."/>
            <person name="Higgins E.E."/>
            <person name="Huebert T."/>
            <person name="Sharpe A.G."/>
            <person name="Parkin I.A."/>
        </authorList>
    </citation>
    <scope>NUCLEOTIDE SEQUENCE [LARGE SCALE GENOMIC DNA]</scope>
    <source>
        <strain evidence="2">cv. DH55</strain>
    </source>
</reference>
<dbReference type="SMART" id="SM00612">
    <property type="entry name" value="Kelch"/>
    <property type="match status" value="2"/>
</dbReference>
<dbReference type="SUPFAM" id="SSF117281">
    <property type="entry name" value="Kelch motif"/>
    <property type="match status" value="1"/>
</dbReference>
<dbReference type="Proteomes" id="UP000694864">
    <property type="component" value="Chromosome 8"/>
</dbReference>
<dbReference type="SUPFAM" id="SSF81383">
    <property type="entry name" value="F-box domain"/>
    <property type="match status" value="1"/>
</dbReference>
<evidence type="ECO:0000259" key="1">
    <source>
        <dbReference type="Pfam" id="PF25210"/>
    </source>
</evidence>
<sequence>MEGRCAISRCSQLELKTRKNETTTEECGFWSLPDDLIVDCLAKLSKLDLVALAMASKRHRRAPKSHDLRFLRYRRGCVHPYVYVYMHMYPDPSPRWFVIHPVQRRLKRLNMDYYLDPAPVEGSCFVRTDWGIYVIGGLINGKPTSEVMFFDSTDHTVCRITPMRMVRSGASASCLMGESKIYVFGGCSDSADSSNWAEVYDLATSTWEFLSVSAPKMPLKIQQSVVLDDKKHVYAVGEDGQIFNFSVTECKFEAAEDGRSESDVANKNDWLMTDEALFCRGIGGRILWRLPFNLDWNEVKGLEELQQQHIIKLCICNHERMAIFWEARPQGPDQKILELWYAEISFQPRMDGGVWDLWGNIEWSGAVLSSDILDSSSSSSSSSRPLNLLYAVSLLV</sequence>
<protein>
    <submittedName>
        <fullName evidence="3">F-box/kelch-repeat protein SKIP6-like</fullName>
    </submittedName>
</protein>
<dbReference type="Pfam" id="PF25210">
    <property type="entry name" value="Kelch_FKB95"/>
    <property type="match status" value="1"/>
</dbReference>
<dbReference type="GeneID" id="104709081"/>
<organism evidence="2 3">
    <name type="scientific">Camelina sativa</name>
    <name type="common">False flax</name>
    <name type="synonym">Myagrum sativum</name>
    <dbReference type="NCBI Taxonomy" id="90675"/>
    <lineage>
        <taxon>Eukaryota</taxon>
        <taxon>Viridiplantae</taxon>
        <taxon>Streptophyta</taxon>
        <taxon>Embryophyta</taxon>
        <taxon>Tracheophyta</taxon>
        <taxon>Spermatophyta</taxon>
        <taxon>Magnoliopsida</taxon>
        <taxon>eudicotyledons</taxon>
        <taxon>Gunneridae</taxon>
        <taxon>Pentapetalae</taxon>
        <taxon>rosids</taxon>
        <taxon>malvids</taxon>
        <taxon>Brassicales</taxon>
        <taxon>Brassicaceae</taxon>
        <taxon>Camelineae</taxon>
        <taxon>Camelina</taxon>
    </lineage>
</organism>
<dbReference type="PANTHER" id="PTHR24414:SF147">
    <property type="entry name" value="(RAPE) HYPOTHETICAL PROTEIN"/>
    <property type="match status" value="1"/>
</dbReference>
<name>A0ABM0TC87_CAMSA</name>